<dbReference type="SUPFAM" id="SSF47616">
    <property type="entry name" value="GST C-terminal domain-like"/>
    <property type="match status" value="1"/>
</dbReference>
<protein>
    <submittedName>
        <fullName evidence="4">GST-like protein</fullName>
    </submittedName>
</protein>
<dbReference type="EMBL" id="QJTI01000001">
    <property type="protein sequence ID" value="PYF05323.1"/>
    <property type="molecule type" value="Genomic_DNA"/>
</dbReference>
<dbReference type="PANTHER" id="PTHR44051">
    <property type="entry name" value="GLUTATHIONE S-TRANSFERASE-RELATED"/>
    <property type="match status" value="1"/>
</dbReference>
<dbReference type="Proteomes" id="UP000248148">
    <property type="component" value="Unassembled WGS sequence"/>
</dbReference>
<reference evidence="4 5" key="1">
    <citation type="submission" date="2018-06" db="EMBL/GenBank/DDBJ databases">
        <title>Genomic Encyclopedia of Archaeal and Bacterial Type Strains, Phase II (KMG-II): from individual species to whole genera.</title>
        <authorList>
            <person name="Goeker M."/>
        </authorList>
    </citation>
    <scope>NUCLEOTIDE SEQUENCE [LARGE SCALE GENOMIC DNA]</scope>
    <source>
        <strain evidence="4 5">JCM 11668</strain>
    </source>
</reference>
<gene>
    <name evidence="4" type="ORF">BJ122_10160</name>
</gene>
<dbReference type="FunFam" id="3.40.30.10:FF:000046">
    <property type="entry name" value="GSH-dependent disulfide bond oxidoreductase"/>
    <property type="match status" value="1"/>
</dbReference>
<evidence type="ECO:0000313" key="4">
    <source>
        <dbReference type="EMBL" id="PYF05323.1"/>
    </source>
</evidence>
<dbReference type="InterPro" id="IPR010987">
    <property type="entry name" value="Glutathione-S-Trfase_C-like"/>
</dbReference>
<dbReference type="PANTHER" id="PTHR44051:SF19">
    <property type="entry name" value="DISULFIDE-BOND OXIDOREDUCTASE YFCG"/>
    <property type="match status" value="1"/>
</dbReference>
<dbReference type="RefSeq" id="WP_110779212.1">
    <property type="nucleotide sequence ID" value="NZ_QJTI01000001.1"/>
</dbReference>
<dbReference type="Gene3D" id="1.20.1050.10">
    <property type="match status" value="1"/>
</dbReference>
<keyword evidence="5" id="KW-1185">Reference proteome</keyword>
<dbReference type="Gene3D" id="3.40.30.10">
    <property type="entry name" value="Glutaredoxin"/>
    <property type="match status" value="1"/>
</dbReference>
<evidence type="ECO:0000313" key="5">
    <source>
        <dbReference type="Proteomes" id="UP000248148"/>
    </source>
</evidence>
<sequence>MIDLYYAPTPNGWKISIMLEECGLPYRVIPVELGRGDQHQPDYLKLNPNGRMPVIVDQAPADGGPPLPVFESGAILIYLAEKTGRFLPAEPRARLDVLQWLMWQMGGLGPMLGQNGHFLLYAPEQIPYAIDRYGREARRLYRVLDGHLEGRDHIAGDYSIADMACFPWIMTHKAQGLTLDDFPNLKRWYALLRARPQLQAGLALGKEERRPMDEQARKIMFGVDQPAYADAQAQQQQ</sequence>
<evidence type="ECO:0000256" key="1">
    <source>
        <dbReference type="RuleBase" id="RU003494"/>
    </source>
</evidence>
<dbReference type="CDD" id="cd03048">
    <property type="entry name" value="GST_N_Ure2p_like"/>
    <property type="match status" value="1"/>
</dbReference>
<dbReference type="AlphaFoldDB" id="A0A318TLJ1"/>
<dbReference type="SFLD" id="SFLDG00358">
    <property type="entry name" value="Main_(cytGST)"/>
    <property type="match status" value="1"/>
</dbReference>
<dbReference type="InterPro" id="IPR004046">
    <property type="entry name" value="GST_C"/>
</dbReference>
<dbReference type="SUPFAM" id="SSF52833">
    <property type="entry name" value="Thioredoxin-like"/>
    <property type="match status" value="1"/>
</dbReference>
<accession>A0A318TLJ1</accession>
<dbReference type="Pfam" id="PF00043">
    <property type="entry name" value="GST_C"/>
    <property type="match status" value="1"/>
</dbReference>
<dbReference type="InterPro" id="IPR004045">
    <property type="entry name" value="Glutathione_S-Trfase_N"/>
</dbReference>
<dbReference type="SFLD" id="SFLDG01151">
    <property type="entry name" value="Main.2:_Nu-like"/>
    <property type="match status" value="1"/>
</dbReference>
<organism evidence="4 5">
    <name type="scientific">Rhodopseudomonas faecalis</name>
    <dbReference type="NCBI Taxonomy" id="99655"/>
    <lineage>
        <taxon>Bacteria</taxon>
        <taxon>Pseudomonadati</taxon>
        <taxon>Pseudomonadota</taxon>
        <taxon>Alphaproteobacteria</taxon>
        <taxon>Hyphomicrobiales</taxon>
        <taxon>Nitrobacteraceae</taxon>
        <taxon>Rhodopseudomonas</taxon>
    </lineage>
</organism>
<evidence type="ECO:0000259" key="3">
    <source>
        <dbReference type="PROSITE" id="PS50405"/>
    </source>
</evidence>
<dbReference type="InterPro" id="IPR040079">
    <property type="entry name" value="Glutathione_S-Trfase"/>
</dbReference>
<comment type="similarity">
    <text evidence="1">Belongs to the GST superfamily.</text>
</comment>
<comment type="caution">
    <text evidence="4">The sequence shown here is derived from an EMBL/GenBank/DDBJ whole genome shotgun (WGS) entry which is preliminary data.</text>
</comment>
<dbReference type="PROSITE" id="PS50404">
    <property type="entry name" value="GST_NTER"/>
    <property type="match status" value="1"/>
</dbReference>
<dbReference type="Pfam" id="PF02798">
    <property type="entry name" value="GST_N"/>
    <property type="match status" value="1"/>
</dbReference>
<dbReference type="PROSITE" id="PS50405">
    <property type="entry name" value="GST_CTER"/>
    <property type="match status" value="1"/>
</dbReference>
<dbReference type="CDD" id="cd10291">
    <property type="entry name" value="GST_C_YfcG_like"/>
    <property type="match status" value="1"/>
</dbReference>
<dbReference type="InterPro" id="IPR036249">
    <property type="entry name" value="Thioredoxin-like_sf"/>
</dbReference>
<feature type="domain" description="GST C-terminal" evidence="3">
    <location>
        <begin position="90"/>
        <end position="212"/>
    </location>
</feature>
<dbReference type="InterPro" id="IPR036282">
    <property type="entry name" value="Glutathione-S-Trfase_C_sf"/>
</dbReference>
<dbReference type="OrthoDB" id="9803562at2"/>
<evidence type="ECO:0000259" key="2">
    <source>
        <dbReference type="PROSITE" id="PS50404"/>
    </source>
</evidence>
<name>A0A318TLJ1_9BRAD</name>
<proteinExistence type="inferred from homology"/>
<dbReference type="SFLD" id="SFLDS00019">
    <property type="entry name" value="Glutathione_Transferase_(cytos"/>
    <property type="match status" value="1"/>
</dbReference>
<feature type="domain" description="GST N-terminal" evidence="2">
    <location>
        <begin position="1"/>
        <end position="87"/>
    </location>
</feature>